<proteinExistence type="predicted"/>
<name>A0A0K2TKY6_LEPSM</name>
<accession>A0A0K2TKY6</accession>
<protein>
    <submittedName>
        <fullName evidence="1">Uncharacterized protein</fullName>
    </submittedName>
</protein>
<sequence>MFYFFISPNKKVNIYFIELNFPVRKTYKVILRSLQVEDTPFKRMGTTLQPFAYLSTWL</sequence>
<evidence type="ECO:0000313" key="1">
    <source>
        <dbReference type="EMBL" id="CDW26166.1"/>
    </source>
</evidence>
<organism evidence="1">
    <name type="scientific">Lepeophtheirus salmonis</name>
    <name type="common">Salmon louse</name>
    <name type="synonym">Caligus salmonis</name>
    <dbReference type="NCBI Taxonomy" id="72036"/>
    <lineage>
        <taxon>Eukaryota</taxon>
        <taxon>Metazoa</taxon>
        <taxon>Ecdysozoa</taxon>
        <taxon>Arthropoda</taxon>
        <taxon>Crustacea</taxon>
        <taxon>Multicrustacea</taxon>
        <taxon>Hexanauplia</taxon>
        <taxon>Copepoda</taxon>
        <taxon>Siphonostomatoida</taxon>
        <taxon>Caligidae</taxon>
        <taxon>Lepeophtheirus</taxon>
    </lineage>
</organism>
<reference evidence="1" key="1">
    <citation type="submission" date="2014-05" db="EMBL/GenBank/DDBJ databases">
        <authorList>
            <person name="Chronopoulou M."/>
        </authorList>
    </citation>
    <scope>NUCLEOTIDE SEQUENCE</scope>
    <source>
        <tissue evidence="1">Whole organism</tissue>
    </source>
</reference>
<dbReference type="EMBL" id="HACA01008805">
    <property type="protein sequence ID" value="CDW26166.1"/>
    <property type="molecule type" value="Transcribed_RNA"/>
</dbReference>
<dbReference type="AlphaFoldDB" id="A0A0K2TKY6"/>